<feature type="compositionally biased region" description="Low complexity" evidence="1">
    <location>
        <begin position="28"/>
        <end position="55"/>
    </location>
</feature>
<comment type="caution">
    <text evidence="2">The sequence shown here is derived from an EMBL/GenBank/DDBJ whole genome shotgun (WGS) entry which is preliminary data.</text>
</comment>
<evidence type="ECO:0008006" key="4">
    <source>
        <dbReference type="Google" id="ProtNLM"/>
    </source>
</evidence>
<keyword evidence="3" id="KW-1185">Reference proteome</keyword>
<dbReference type="PROSITE" id="PS51257">
    <property type="entry name" value="PROKAR_LIPOPROTEIN"/>
    <property type="match status" value="1"/>
</dbReference>
<accession>A0ABD6CSI9</accession>
<protein>
    <recommendedName>
        <fullName evidence="4">Lipoprotein</fullName>
    </recommendedName>
</protein>
<dbReference type="AlphaFoldDB" id="A0ABD6CSI9"/>
<evidence type="ECO:0000313" key="3">
    <source>
        <dbReference type="Proteomes" id="UP001597075"/>
    </source>
</evidence>
<dbReference type="RefSeq" id="WP_256407004.1">
    <property type="nucleotide sequence ID" value="NZ_CP187151.1"/>
</dbReference>
<name>A0ABD6CSI9_9EURY</name>
<dbReference type="EMBL" id="JBHUDL010000003">
    <property type="protein sequence ID" value="MFD1632207.1"/>
    <property type="molecule type" value="Genomic_DNA"/>
</dbReference>
<gene>
    <name evidence="2" type="ORF">ACFSBJ_00385</name>
</gene>
<proteinExistence type="predicted"/>
<dbReference type="Proteomes" id="UP001597075">
    <property type="component" value="Unassembled WGS sequence"/>
</dbReference>
<sequence>MDQRSLRTLAAVAMLLVAGCAGFGPSETPSATPTGTPTATDTPVPATPTDTATPNPSYPAGWSAAGVENGTVAVDAHYRAVLTGPSATVKYRSREVDTEGESANETTLGMAYETGTGRLYASIAGTDGHREVYLRDGTLSQWDVRNESLVGQSNARFQRVVQSIDRRVLLSQLLLYTLEHERTVERNGTVAHVYNVTGVHDNTVSNTYGAGTDASGTVVVATDGRILELETEVTYTGGTLRYRYVHTRLGETTVETPAWARTG</sequence>
<evidence type="ECO:0000313" key="2">
    <source>
        <dbReference type="EMBL" id="MFD1632207.1"/>
    </source>
</evidence>
<evidence type="ECO:0000256" key="1">
    <source>
        <dbReference type="SAM" id="MobiDB-lite"/>
    </source>
</evidence>
<feature type="region of interest" description="Disordered" evidence="1">
    <location>
        <begin position="27"/>
        <end position="62"/>
    </location>
</feature>
<organism evidence="2 3">
    <name type="scientific">Haloplanus ruber</name>
    <dbReference type="NCBI Taxonomy" id="869892"/>
    <lineage>
        <taxon>Archaea</taxon>
        <taxon>Methanobacteriati</taxon>
        <taxon>Methanobacteriota</taxon>
        <taxon>Stenosarchaea group</taxon>
        <taxon>Halobacteria</taxon>
        <taxon>Halobacteriales</taxon>
        <taxon>Haloferacaceae</taxon>
        <taxon>Haloplanus</taxon>
    </lineage>
</organism>
<reference evidence="2 3" key="1">
    <citation type="journal article" date="2019" name="Int. J. Syst. Evol. Microbiol.">
        <title>The Global Catalogue of Microorganisms (GCM) 10K type strain sequencing project: providing services to taxonomists for standard genome sequencing and annotation.</title>
        <authorList>
            <consortium name="The Broad Institute Genomics Platform"/>
            <consortium name="The Broad Institute Genome Sequencing Center for Infectious Disease"/>
            <person name="Wu L."/>
            <person name="Ma J."/>
        </authorList>
    </citation>
    <scope>NUCLEOTIDE SEQUENCE [LARGE SCALE GENOMIC DNA]</scope>
    <source>
        <strain evidence="2 3">CGMCC 1.10594</strain>
    </source>
</reference>